<reference evidence="1 2" key="1">
    <citation type="submission" date="2016-10" db="EMBL/GenBank/DDBJ databases">
        <authorList>
            <person name="de Groot N.N."/>
        </authorList>
    </citation>
    <scope>NUCLEOTIDE SEQUENCE [LARGE SCALE GENOMIC DNA]</scope>
    <source>
        <strain evidence="1 2">CGMCC 1.6493</strain>
    </source>
</reference>
<dbReference type="EMBL" id="FPAQ01000039">
    <property type="protein sequence ID" value="SFT96326.1"/>
    <property type="molecule type" value="Genomic_DNA"/>
</dbReference>
<evidence type="ECO:0008006" key="3">
    <source>
        <dbReference type="Google" id="ProtNLM"/>
    </source>
</evidence>
<organism evidence="1 2">
    <name type="scientific">Halomonas saccharevitans</name>
    <dbReference type="NCBI Taxonomy" id="416872"/>
    <lineage>
        <taxon>Bacteria</taxon>
        <taxon>Pseudomonadati</taxon>
        <taxon>Pseudomonadota</taxon>
        <taxon>Gammaproteobacteria</taxon>
        <taxon>Oceanospirillales</taxon>
        <taxon>Halomonadaceae</taxon>
        <taxon>Halomonas</taxon>
    </lineage>
</organism>
<accession>A0A1I7CA66</accession>
<dbReference type="OrthoDB" id="981968at2"/>
<sequence length="351" mass="40372">MNKLNLFEPVVEEEKLHENFKKILTPGYESQRKILDERASGFIDRDGKLTTELQTTFNSTFWEIYLFAVFKSYETKINFDHSTPDFYLKKRGLEFIVEATTANTAKGKAHEWEKTIEDAMEKQSTEEINKEAIVRLSNALHSKTTKFREKYCRLAQVINRPFVVAIAPFEQKFFNLQYDRPIRALLCGEYIDEASFLENPEKFPYGPPKINVSSIKKENGAKINLGLFNEKSYEEVSAVIFSCTATWGKVCAMDKESDKTIVQYLWASGPNGAPERSIEKTPNTREEIHDGLMVFHNPHAINPLPLDIFRRHRVAQHYYSAQSGEWIAEGMQNALLHRMPITLATSGVNEE</sequence>
<dbReference type="Proteomes" id="UP000199594">
    <property type="component" value="Unassembled WGS sequence"/>
</dbReference>
<proteinExistence type="predicted"/>
<name>A0A1I7CA66_9GAMM</name>
<evidence type="ECO:0000313" key="2">
    <source>
        <dbReference type="Proteomes" id="UP000199594"/>
    </source>
</evidence>
<evidence type="ECO:0000313" key="1">
    <source>
        <dbReference type="EMBL" id="SFT96326.1"/>
    </source>
</evidence>
<gene>
    <name evidence="1" type="ORF">SAMN04487956_13922</name>
</gene>
<protein>
    <recommendedName>
        <fullName evidence="3">Glycosaminoglycan attachment site</fullName>
    </recommendedName>
</protein>
<dbReference type="RefSeq" id="WP_089851521.1">
    <property type="nucleotide sequence ID" value="NZ_FPAQ01000039.1"/>
</dbReference>
<dbReference type="AlphaFoldDB" id="A0A1I7CA66"/>